<dbReference type="AlphaFoldDB" id="A0A1D8ASP0"/>
<evidence type="ECO:0000256" key="5">
    <source>
        <dbReference type="ARBA" id="ARBA00023098"/>
    </source>
</evidence>
<dbReference type="CDD" id="cd02440">
    <property type="entry name" value="AdoMet_MTases"/>
    <property type="match status" value="1"/>
</dbReference>
<dbReference type="RefSeq" id="WP_069961218.1">
    <property type="nucleotide sequence ID" value="NZ_CP016094.1"/>
</dbReference>
<evidence type="ECO:0000256" key="2">
    <source>
        <dbReference type="ARBA" id="ARBA00022603"/>
    </source>
</evidence>
<keyword evidence="3 7" id="KW-0808">Transferase</keyword>
<dbReference type="OrthoDB" id="9782855at2"/>
<evidence type="ECO:0000313" key="7">
    <source>
        <dbReference type="EMBL" id="AOS43907.1"/>
    </source>
</evidence>
<evidence type="ECO:0000313" key="8">
    <source>
        <dbReference type="Proteomes" id="UP000095228"/>
    </source>
</evidence>
<reference evidence="7 8" key="1">
    <citation type="submission" date="2016-06" db="EMBL/GenBank/DDBJ databases">
        <title>Three novel species with peptidoglycan cell walls form the new genus Lacunisphaera gen. nov. in the family Opitutaceae of the verrucomicrobial subdivision 4.</title>
        <authorList>
            <person name="Rast P."/>
            <person name="Gloeckner I."/>
            <person name="Jogler M."/>
            <person name="Boedeker C."/>
            <person name="Jeske O."/>
            <person name="Wiegand S."/>
            <person name="Reinhardt R."/>
            <person name="Schumann P."/>
            <person name="Rohde M."/>
            <person name="Spring S."/>
            <person name="Gloeckner F.O."/>
            <person name="Jogler C."/>
        </authorList>
    </citation>
    <scope>NUCLEOTIDE SEQUENCE [LARGE SCALE GENOMIC DNA]</scope>
    <source>
        <strain evidence="7 8">IG16b</strain>
    </source>
</reference>
<evidence type="ECO:0000256" key="6">
    <source>
        <dbReference type="PIRSR" id="PIRSR003085-1"/>
    </source>
</evidence>
<dbReference type="SUPFAM" id="SSF53335">
    <property type="entry name" value="S-adenosyl-L-methionine-dependent methyltransferases"/>
    <property type="match status" value="1"/>
</dbReference>
<keyword evidence="8" id="KW-1185">Reference proteome</keyword>
<protein>
    <submittedName>
        <fullName evidence="7">Cyclopropane-fatty-acyl-phospholipid synthase</fullName>
        <ecNumber evidence="7">2.1.1.79</ecNumber>
    </submittedName>
</protein>
<evidence type="ECO:0000256" key="1">
    <source>
        <dbReference type="ARBA" id="ARBA00010815"/>
    </source>
</evidence>
<name>A0A1D8ASP0_9BACT</name>
<dbReference type="PANTHER" id="PTHR43667">
    <property type="entry name" value="CYCLOPROPANE-FATTY-ACYL-PHOSPHOLIPID SYNTHASE"/>
    <property type="match status" value="1"/>
</dbReference>
<keyword evidence="5" id="KW-0443">Lipid metabolism</keyword>
<evidence type="ECO:0000256" key="4">
    <source>
        <dbReference type="ARBA" id="ARBA00022691"/>
    </source>
</evidence>
<keyword evidence="4" id="KW-0949">S-adenosyl-L-methionine</keyword>
<dbReference type="GO" id="GO:0032259">
    <property type="term" value="P:methylation"/>
    <property type="evidence" value="ECO:0007669"/>
    <property type="project" value="UniProtKB-KW"/>
</dbReference>
<dbReference type="GO" id="GO:0008610">
    <property type="term" value="P:lipid biosynthetic process"/>
    <property type="evidence" value="ECO:0007669"/>
    <property type="project" value="InterPro"/>
</dbReference>
<dbReference type="InterPro" id="IPR003333">
    <property type="entry name" value="CMAS"/>
</dbReference>
<dbReference type="PANTHER" id="PTHR43667:SF2">
    <property type="entry name" value="FATTY ACID C-METHYL TRANSFERASE"/>
    <property type="match status" value="1"/>
</dbReference>
<comment type="similarity">
    <text evidence="1">Belongs to the CFA/CMAS family.</text>
</comment>
<dbReference type="STRING" id="1838286.Verru16b_00965"/>
<keyword evidence="2 7" id="KW-0489">Methyltransferase</keyword>
<dbReference type="PATRIC" id="fig|1838286.3.peg.969"/>
<organism evidence="7 8">
    <name type="scientific">Lacunisphaera limnophila</name>
    <dbReference type="NCBI Taxonomy" id="1838286"/>
    <lineage>
        <taxon>Bacteria</taxon>
        <taxon>Pseudomonadati</taxon>
        <taxon>Verrucomicrobiota</taxon>
        <taxon>Opitutia</taxon>
        <taxon>Opitutales</taxon>
        <taxon>Opitutaceae</taxon>
        <taxon>Lacunisphaera</taxon>
    </lineage>
</organism>
<dbReference type="Pfam" id="PF02353">
    <property type="entry name" value="CMAS"/>
    <property type="match status" value="1"/>
</dbReference>
<feature type="active site" evidence="6">
    <location>
        <position position="404"/>
    </location>
</feature>
<dbReference type="EMBL" id="CP016094">
    <property type="protein sequence ID" value="AOS43907.1"/>
    <property type="molecule type" value="Genomic_DNA"/>
</dbReference>
<dbReference type="Gene3D" id="3.40.50.150">
    <property type="entry name" value="Vaccinia Virus protein VP39"/>
    <property type="match status" value="1"/>
</dbReference>
<gene>
    <name evidence="7" type="primary">cfa_1</name>
    <name evidence="7" type="ORF">Verru16b_00965</name>
</gene>
<sequence length="432" mass="48241">MSSTASTASASLSARPVSFAERAVLASFAALPLGRLQLDLPDGSVRIFGDPALATADLAPHVTNHASLRVRRPAFFKKCLLHGDIGFAESFIDGDWETPDLTAVVAWFVLNHRQAPTLSGSHHARSLVLNFLRFADRLGHLLRPNDRATARRNIAEHYDLSNDFFALWLDESMMYSAARWERADATLREAQDAKNDALCRHLRLQPTDHVLEIGTGWGGWSIHAASRYGCRVTTVTISRQQHDLAVKRIAAAGLADRIEVRMQDYRDITGAFDKIVSIEMLEAVGHQYLPDYAAACHRLLKPDGLLALQFITVPDHRYAALRSGVDFIQKHIFPGSLLLSVNRLNSLLSEKGGFVLHAFDDFGSDYAQTLRAWRASFAAKLDQVRALGFDERFIRKWHYYLCYCEAAFALRHISVVHTLHSRANNLALSSRA</sequence>
<dbReference type="GO" id="GO:0008825">
    <property type="term" value="F:cyclopropane-fatty-acyl-phospholipid synthase activity"/>
    <property type="evidence" value="ECO:0007669"/>
    <property type="project" value="UniProtKB-EC"/>
</dbReference>
<dbReference type="InterPro" id="IPR029063">
    <property type="entry name" value="SAM-dependent_MTases_sf"/>
</dbReference>
<dbReference type="PIRSF" id="PIRSF003085">
    <property type="entry name" value="CMAS"/>
    <property type="match status" value="1"/>
</dbReference>
<dbReference type="EC" id="2.1.1.79" evidence="7"/>
<accession>A0A1D8ASP0</accession>
<proteinExistence type="inferred from homology"/>
<dbReference type="KEGG" id="obg:Verru16b_00965"/>
<dbReference type="InterPro" id="IPR050723">
    <property type="entry name" value="CFA/CMAS"/>
</dbReference>
<dbReference type="Proteomes" id="UP000095228">
    <property type="component" value="Chromosome"/>
</dbReference>
<evidence type="ECO:0000256" key="3">
    <source>
        <dbReference type="ARBA" id="ARBA00022679"/>
    </source>
</evidence>